<dbReference type="Proteomes" id="UP000252086">
    <property type="component" value="Unassembled WGS sequence"/>
</dbReference>
<keyword evidence="4" id="KW-1185">Reference proteome</keyword>
<name>A0A366D3K4_9GAMM</name>
<evidence type="ECO:0000259" key="2">
    <source>
        <dbReference type="Pfam" id="PF00266"/>
    </source>
</evidence>
<dbReference type="EMBL" id="QNRF01000003">
    <property type="protein sequence ID" value="RBO84079.1"/>
    <property type="molecule type" value="Genomic_DNA"/>
</dbReference>
<protein>
    <submittedName>
        <fullName evidence="3">Selenocysteine lyase/cysteine desulfurase</fullName>
    </submittedName>
</protein>
<keyword evidence="3" id="KW-0456">Lyase</keyword>
<organism evidence="3 4">
    <name type="scientific">Marinomonas aquiplantarum</name>
    <dbReference type="NCBI Taxonomy" id="491951"/>
    <lineage>
        <taxon>Bacteria</taxon>
        <taxon>Pseudomonadati</taxon>
        <taxon>Pseudomonadota</taxon>
        <taxon>Gammaproteobacteria</taxon>
        <taxon>Oceanospirillales</taxon>
        <taxon>Oceanospirillaceae</taxon>
        <taxon>Marinomonas</taxon>
    </lineage>
</organism>
<dbReference type="PANTHER" id="PTHR43686">
    <property type="entry name" value="SULFURTRANSFERASE-RELATED"/>
    <property type="match status" value="1"/>
</dbReference>
<accession>A0A366D3K4</accession>
<dbReference type="GO" id="GO:0016829">
    <property type="term" value="F:lyase activity"/>
    <property type="evidence" value="ECO:0007669"/>
    <property type="project" value="UniProtKB-KW"/>
</dbReference>
<dbReference type="InterPro" id="IPR015422">
    <property type="entry name" value="PyrdxlP-dep_Trfase_small"/>
</dbReference>
<dbReference type="Gene3D" id="3.90.1150.10">
    <property type="entry name" value="Aspartate Aminotransferase, domain 1"/>
    <property type="match status" value="1"/>
</dbReference>
<dbReference type="RefSeq" id="WP_245931893.1">
    <property type="nucleotide sequence ID" value="NZ_QNRF01000003.1"/>
</dbReference>
<dbReference type="InterPro" id="IPR015424">
    <property type="entry name" value="PyrdxlP-dep_Trfase"/>
</dbReference>
<reference evidence="3 4" key="1">
    <citation type="submission" date="2018-06" db="EMBL/GenBank/DDBJ databases">
        <title>Genomic Encyclopedia of Type Strains, Phase III (KMG-III): the genomes of soil and plant-associated and newly described type strains.</title>
        <authorList>
            <person name="Whitman W."/>
        </authorList>
    </citation>
    <scope>NUCLEOTIDE SEQUENCE [LARGE SCALE GENOMIC DNA]</scope>
    <source>
        <strain evidence="3 4">CECT 7732</strain>
    </source>
</reference>
<dbReference type="PANTHER" id="PTHR43686:SF1">
    <property type="entry name" value="AMINOTRAN_5 DOMAIN-CONTAINING PROTEIN"/>
    <property type="match status" value="1"/>
</dbReference>
<dbReference type="Pfam" id="PF00266">
    <property type="entry name" value="Aminotran_5"/>
    <property type="match status" value="1"/>
</dbReference>
<dbReference type="InterPro" id="IPR000192">
    <property type="entry name" value="Aminotrans_V_dom"/>
</dbReference>
<evidence type="ECO:0000313" key="3">
    <source>
        <dbReference type="EMBL" id="RBO84079.1"/>
    </source>
</evidence>
<dbReference type="AlphaFoldDB" id="A0A366D3K4"/>
<evidence type="ECO:0000313" key="4">
    <source>
        <dbReference type="Proteomes" id="UP000252086"/>
    </source>
</evidence>
<comment type="caution">
    <text evidence="3">The sequence shown here is derived from an EMBL/GenBank/DDBJ whole genome shotgun (WGS) entry which is preliminary data.</text>
</comment>
<sequence>MLTIDSPNVSPLAASCKTTTYHLDPPSMLLLDTIRRSIIGAQQNIITPFGERKLTYADYTASGRSLDFIEQAVQKAMPFYANTHTEANATGMQTTAYREQAREEIRKAVNASPEDLVIFCGSGATSAINTLISQLGLRQLDATEKTQTRILIGPYEHHSNELPWRELGIPVIRIQEGEQGGVCLQDLEKQLQQHQDKRLIGSFSAASNVTGILSDQDAITSLLHAYNALSFWDFAAAAPYVKIDMNPAQSKHQHKNAIFFSPHKFIGGPGTPGVLIVKKSCIENAQPSHVGGGTVSFVTPNDHTFLPISERREEGGTPAILESIRAGLVFKLKSLVGDDVIQQQEHQFVKLIDQHWQNHPSIERLGHSTAERISITAFRIKTSLGYLHHGFVTALLNDLFGIQMRGGCSCAGPYGHALLNIDEHKSEQIQQALKAGEKLLKPGWVRFNLNYFISQQEADFILRAIDFISQQGLTFLPFYGYDQHKDLWRFQNQRSTAMSLDDLFELEDVYTEKPTQKETQQPHSESYESYLTQAKQLAETLKTPSQSDYVKQTQPFNHAYESLRDFVLVTDL</sequence>
<keyword evidence="1" id="KW-0663">Pyridoxal phosphate</keyword>
<dbReference type="Gene3D" id="3.40.640.10">
    <property type="entry name" value="Type I PLP-dependent aspartate aminotransferase-like (Major domain)"/>
    <property type="match status" value="1"/>
</dbReference>
<proteinExistence type="predicted"/>
<evidence type="ECO:0000256" key="1">
    <source>
        <dbReference type="ARBA" id="ARBA00022898"/>
    </source>
</evidence>
<dbReference type="InterPro" id="IPR015421">
    <property type="entry name" value="PyrdxlP-dep_Trfase_major"/>
</dbReference>
<feature type="domain" description="Aminotransferase class V" evidence="2">
    <location>
        <begin position="56"/>
        <end position="416"/>
    </location>
</feature>
<gene>
    <name evidence="3" type="ORF">DFP76_103353</name>
</gene>
<dbReference type="SUPFAM" id="SSF53383">
    <property type="entry name" value="PLP-dependent transferases"/>
    <property type="match status" value="1"/>
</dbReference>